<dbReference type="PRINTS" id="PR00834">
    <property type="entry name" value="PROTEASES2C"/>
</dbReference>
<name>A0A916W221_9HYPH</name>
<dbReference type="Proteomes" id="UP000636264">
    <property type="component" value="Unassembled WGS sequence"/>
</dbReference>
<sequence length="446" mass="48413">MLWKVLLTIGLSAGVLSSSAFADNRPHSSGTAFFVNGDGWAVTNAHVLEECSRVAAPGIGEALNWIIDRQNDLAAVKFEAGSNSRTFLALRDTPPRLGDDIAALGYPLHGILSDSIKITTGIINSLVGIDNDTRYLQISTALQPGNSGGPVVDRSGAVIGVATAVLGTKFAENTGILPQNVNFAIRSMVLELFLQSRSIAYQKSAGSEALSTADLAETTTPGVLQLLCYGDEETQSVAQSQVATRQEGTVSTVSPSDLAAAFARVYHDAWSMPNEDALEFMSSVYARNVNFYGKPITLDSLMDEKQKFAQRWPIRDYSLREGSLLTDCQGALCIVSATVDWFAYSPSRKKRSSGVAIFSFSLDTKNLRILKETGQVLKGQSAKPDGMLVRWHERNGKCRGGSGDSTDTWRSCDEREYTDTALTAMGWCYGRPGQFAYQMQWHRCGK</sequence>
<evidence type="ECO:0000313" key="2">
    <source>
        <dbReference type="EMBL" id="GGA59732.1"/>
    </source>
</evidence>
<dbReference type="Gene3D" id="2.40.10.120">
    <property type="match status" value="1"/>
</dbReference>
<dbReference type="GO" id="GO:0004252">
    <property type="term" value="F:serine-type endopeptidase activity"/>
    <property type="evidence" value="ECO:0007669"/>
    <property type="project" value="InterPro"/>
</dbReference>
<reference evidence="2" key="2">
    <citation type="submission" date="2020-09" db="EMBL/GenBank/DDBJ databases">
        <authorList>
            <person name="Sun Q."/>
            <person name="Zhou Y."/>
        </authorList>
    </citation>
    <scope>NUCLEOTIDE SEQUENCE</scope>
    <source>
        <strain evidence="2">CGMCC 1.15320</strain>
    </source>
</reference>
<dbReference type="InterPro" id="IPR009003">
    <property type="entry name" value="Peptidase_S1_PA"/>
</dbReference>
<feature type="chain" id="PRO_5037732576" description="Trypsin-like peptidase domain-containing protein" evidence="1">
    <location>
        <begin position="23"/>
        <end position="446"/>
    </location>
</feature>
<accession>A0A916W221</accession>
<keyword evidence="3" id="KW-1185">Reference proteome</keyword>
<dbReference type="RefSeq" id="WP_188720019.1">
    <property type="nucleotide sequence ID" value="NZ_BMIF01000002.1"/>
</dbReference>
<organism evidence="2 3">
    <name type="scientific">Nitratireductor aestuarii</name>
    <dbReference type="NCBI Taxonomy" id="1735103"/>
    <lineage>
        <taxon>Bacteria</taxon>
        <taxon>Pseudomonadati</taxon>
        <taxon>Pseudomonadota</taxon>
        <taxon>Alphaproteobacteria</taxon>
        <taxon>Hyphomicrobiales</taxon>
        <taxon>Phyllobacteriaceae</taxon>
        <taxon>Nitratireductor</taxon>
    </lineage>
</organism>
<dbReference type="AlphaFoldDB" id="A0A916W221"/>
<gene>
    <name evidence="2" type="ORF">GCM10011385_11890</name>
</gene>
<dbReference type="PANTHER" id="PTHR43019:SF23">
    <property type="entry name" value="PROTEASE DO-LIKE 5, CHLOROPLASTIC"/>
    <property type="match status" value="1"/>
</dbReference>
<reference evidence="2" key="1">
    <citation type="journal article" date="2014" name="Int. J. Syst. Evol. Microbiol.">
        <title>Complete genome sequence of Corynebacterium casei LMG S-19264T (=DSM 44701T), isolated from a smear-ripened cheese.</title>
        <authorList>
            <consortium name="US DOE Joint Genome Institute (JGI-PGF)"/>
            <person name="Walter F."/>
            <person name="Albersmeier A."/>
            <person name="Kalinowski J."/>
            <person name="Ruckert C."/>
        </authorList>
    </citation>
    <scope>NUCLEOTIDE SEQUENCE</scope>
    <source>
        <strain evidence="2">CGMCC 1.15320</strain>
    </source>
</reference>
<evidence type="ECO:0000313" key="3">
    <source>
        <dbReference type="Proteomes" id="UP000636264"/>
    </source>
</evidence>
<comment type="caution">
    <text evidence="2">The sequence shown here is derived from an EMBL/GenBank/DDBJ whole genome shotgun (WGS) entry which is preliminary data.</text>
</comment>
<dbReference type="PANTHER" id="PTHR43019">
    <property type="entry name" value="SERINE ENDOPROTEASE DEGS"/>
    <property type="match status" value="1"/>
</dbReference>
<feature type="signal peptide" evidence="1">
    <location>
        <begin position="1"/>
        <end position="22"/>
    </location>
</feature>
<dbReference type="SUPFAM" id="SSF50494">
    <property type="entry name" value="Trypsin-like serine proteases"/>
    <property type="match status" value="1"/>
</dbReference>
<evidence type="ECO:0008006" key="4">
    <source>
        <dbReference type="Google" id="ProtNLM"/>
    </source>
</evidence>
<keyword evidence="1" id="KW-0732">Signal</keyword>
<dbReference type="InterPro" id="IPR001940">
    <property type="entry name" value="Peptidase_S1C"/>
</dbReference>
<dbReference type="Pfam" id="PF13365">
    <property type="entry name" value="Trypsin_2"/>
    <property type="match status" value="1"/>
</dbReference>
<dbReference type="EMBL" id="BMIF01000002">
    <property type="protein sequence ID" value="GGA59732.1"/>
    <property type="molecule type" value="Genomic_DNA"/>
</dbReference>
<proteinExistence type="predicted"/>
<protein>
    <recommendedName>
        <fullName evidence="4">Trypsin-like peptidase domain-containing protein</fullName>
    </recommendedName>
</protein>
<dbReference type="GO" id="GO:0006508">
    <property type="term" value="P:proteolysis"/>
    <property type="evidence" value="ECO:0007669"/>
    <property type="project" value="InterPro"/>
</dbReference>
<evidence type="ECO:0000256" key="1">
    <source>
        <dbReference type="SAM" id="SignalP"/>
    </source>
</evidence>